<sequence length="87" mass="9334">MISSTVNHEYLNLNQQGHLVVRGTDLCIAVVLRWLGKGTSLTQIVAAHGGKLTVEKLQNAINEAAELVDPQHASDMTAAKPESEKAT</sequence>
<evidence type="ECO:0000313" key="2">
    <source>
        <dbReference type="EMBL" id="GAA5154340.1"/>
    </source>
</evidence>
<keyword evidence="3" id="KW-1185">Reference proteome</keyword>
<comment type="caution">
    <text evidence="2">The sequence shown here is derived from an EMBL/GenBank/DDBJ whole genome shotgun (WGS) entry which is preliminary data.</text>
</comment>
<dbReference type="Proteomes" id="UP001428817">
    <property type="component" value="Unassembled WGS sequence"/>
</dbReference>
<evidence type="ECO:0000256" key="1">
    <source>
        <dbReference type="SAM" id="MobiDB-lite"/>
    </source>
</evidence>
<name>A0ABP9PYH0_9PSEU</name>
<dbReference type="EMBL" id="BAABJP010000008">
    <property type="protein sequence ID" value="GAA5154340.1"/>
    <property type="molecule type" value="Genomic_DNA"/>
</dbReference>
<feature type="region of interest" description="Disordered" evidence="1">
    <location>
        <begin position="68"/>
        <end position="87"/>
    </location>
</feature>
<organism evidence="2 3">
    <name type="scientific">Pseudonocardia eucalypti</name>
    <dbReference type="NCBI Taxonomy" id="648755"/>
    <lineage>
        <taxon>Bacteria</taxon>
        <taxon>Bacillati</taxon>
        <taxon>Actinomycetota</taxon>
        <taxon>Actinomycetes</taxon>
        <taxon>Pseudonocardiales</taxon>
        <taxon>Pseudonocardiaceae</taxon>
        <taxon>Pseudonocardia</taxon>
    </lineage>
</organism>
<evidence type="ECO:0008006" key="4">
    <source>
        <dbReference type="Google" id="ProtNLM"/>
    </source>
</evidence>
<gene>
    <name evidence="2" type="ORF">GCM10023321_25990</name>
</gene>
<accession>A0ABP9PYH0</accession>
<protein>
    <recommendedName>
        <fullName evidence="4">DUF433 domain-containing protein</fullName>
    </recommendedName>
</protein>
<proteinExistence type="predicted"/>
<reference evidence="3" key="1">
    <citation type="journal article" date="2019" name="Int. J. Syst. Evol. Microbiol.">
        <title>The Global Catalogue of Microorganisms (GCM) 10K type strain sequencing project: providing services to taxonomists for standard genome sequencing and annotation.</title>
        <authorList>
            <consortium name="The Broad Institute Genomics Platform"/>
            <consortium name="The Broad Institute Genome Sequencing Center for Infectious Disease"/>
            <person name="Wu L."/>
            <person name="Ma J."/>
        </authorList>
    </citation>
    <scope>NUCLEOTIDE SEQUENCE [LARGE SCALE GENOMIC DNA]</scope>
    <source>
        <strain evidence="3">JCM 18303</strain>
    </source>
</reference>
<evidence type="ECO:0000313" key="3">
    <source>
        <dbReference type="Proteomes" id="UP001428817"/>
    </source>
</evidence>